<protein>
    <recommendedName>
        <fullName evidence="2">Methyltransferase type 11 domain-containing protein</fullName>
    </recommendedName>
</protein>
<organism evidence="1">
    <name type="scientific">marine sediment metagenome</name>
    <dbReference type="NCBI Taxonomy" id="412755"/>
    <lineage>
        <taxon>unclassified sequences</taxon>
        <taxon>metagenomes</taxon>
        <taxon>ecological metagenomes</taxon>
    </lineage>
</organism>
<name>X1ACE9_9ZZZZ</name>
<dbReference type="SUPFAM" id="SSF53335">
    <property type="entry name" value="S-adenosyl-L-methionine-dependent methyltransferases"/>
    <property type="match status" value="1"/>
</dbReference>
<dbReference type="InterPro" id="IPR029063">
    <property type="entry name" value="SAM-dependent_MTases_sf"/>
</dbReference>
<dbReference type="EMBL" id="BART01017639">
    <property type="protein sequence ID" value="GAG80110.1"/>
    <property type="molecule type" value="Genomic_DNA"/>
</dbReference>
<evidence type="ECO:0008006" key="2">
    <source>
        <dbReference type="Google" id="ProtNLM"/>
    </source>
</evidence>
<dbReference type="AlphaFoldDB" id="X1ACE9"/>
<comment type="caution">
    <text evidence="1">The sequence shown here is derived from an EMBL/GenBank/DDBJ whole genome shotgun (WGS) entry which is preliminary data.</text>
</comment>
<evidence type="ECO:0000313" key="1">
    <source>
        <dbReference type="EMBL" id="GAG80110.1"/>
    </source>
</evidence>
<reference evidence="1" key="1">
    <citation type="journal article" date="2014" name="Front. Microbiol.">
        <title>High frequency of phylogenetically diverse reductive dehalogenase-homologous genes in deep subseafloor sedimentary metagenomes.</title>
        <authorList>
            <person name="Kawai M."/>
            <person name="Futagami T."/>
            <person name="Toyoda A."/>
            <person name="Takaki Y."/>
            <person name="Nishi S."/>
            <person name="Hori S."/>
            <person name="Arai W."/>
            <person name="Tsubouchi T."/>
            <person name="Morono Y."/>
            <person name="Uchiyama I."/>
            <person name="Ito T."/>
            <person name="Fujiyama A."/>
            <person name="Inagaki F."/>
            <person name="Takami H."/>
        </authorList>
    </citation>
    <scope>NUCLEOTIDE SEQUENCE</scope>
    <source>
        <strain evidence="1">Expedition CK06-06</strain>
    </source>
</reference>
<proteinExistence type="predicted"/>
<accession>X1ACE9</accession>
<dbReference type="Pfam" id="PF07021">
    <property type="entry name" value="MetW"/>
    <property type="match status" value="1"/>
</dbReference>
<feature type="non-terminal residue" evidence="1">
    <location>
        <position position="145"/>
    </location>
</feature>
<gene>
    <name evidence="1" type="ORF">S01H4_33500</name>
</gene>
<dbReference type="InterPro" id="IPR010743">
    <property type="entry name" value="Methionine_synth_MetW"/>
</dbReference>
<dbReference type="Gene3D" id="3.40.50.150">
    <property type="entry name" value="Vaccinia Virus protein VP39"/>
    <property type="match status" value="1"/>
</dbReference>
<sequence length="145" mass="16635">MELDGVSKDIESIGKEIKDIKSRLDKLEYKIFVDFPPGFDYLKFEDQFRGPEGIVKERQQIYLDYLNKQKSVLDIGCGRGEFLELLRDSGIKAFGVDSSLEMVNRCKGKGLDVEFGDAIEYLDNFKGYLGNVFLSMIVEHLDFKD</sequence>